<dbReference type="GO" id="GO:0046917">
    <property type="term" value="F:triphosphoribosyl-dephospho-CoA synthase activity"/>
    <property type="evidence" value="ECO:0007669"/>
    <property type="project" value="InterPro"/>
</dbReference>
<dbReference type="RefSeq" id="WP_321168144.1">
    <property type="nucleotide sequence ID" value="NZ_WUUS01000010.1"/>
</dbReference>
<dbReference type="GO" id="GO:0005524">
    <property type="term" value="F:ATP binding"/>
    <property type="evidence" value="ECO:0007669"/>
    <property type="project" value="InterPro"/>
</dbReference>
<dbReference type="PANTHER" id="PTHR42280">
    <property type="entry name" value="CITG FAMILY PROTEIN"/>
    <property type="match status" value="1"/>
</dbReference>
<dbReference type="Pfam" id="PF01874">
    <property type="entry name" value="CitG"/>
    <property type="match status" value="1"/>
</dbReference>
<organism evidence="1 2">
    <name type="scientific">Halobaculum saliterrae</name>
    <dbReference type="NCBI Taxonomy" id="2073113"/>
    <lineage>
        <taxon>Archaea</taxon>
        <taxon>Methanobacteriati</taxon>
        <taxon>Methanobacteriota</taxon>
        <taxon>Stenosarchaea group</taxon>
        <taxon>Halobacteria</taxon>
        <taxon>Halobacteriales</taxon>
        <taxon>Haloferacaceae</taxon>
        <taxon>Halobaculum</taxon>
    </lineage>
</organism>
<sequence>MTDPGVAADVPRRGPAANAELALLLEVAGTPKPGNVDRARDLAALRFEHFLAGAVGARPGLERAAAGDPVGEAFEAAVAGMSEQSGGNTQFGCLLLLTPLVRAATDDDRTLSPDGVAAVCEATTVDDAAGFYRAFEHVDVAVADPPEGMDALEVRRGAEAVPALRDRGVTLFEVMRESAAPVDDHGTPGDANAREWVEGFPRAFRAAEAIRADDGPIVDRAARAFLDLLAEAEDTLVRTQHGPEVAREVRERAAGIGSLDEAEAWADELVERGINPGTTADVTAAALFVALERGVSV</sequence>
<keyword evidence="2" id="KW-1185">Reference proteome</keyword>
<dbReference type="InterPro" id="IPR002736">
    <property type="entry name" value="CitG"/>
</dbReference>
<gene>
    <name evidence="1" type="ORF">GRX01_15130</name>
</gene>
<reference evidence="1 2" key="1">
    <citation type="submission" date="2019-12" db="EMBL/GenBank/DDBJ databases">
        <title>Isolation and characterization of three novel carbon monoxide-oxidizing members of Halobacteria from salione crusts and soils.</title>
        <authorList>
            <person name="Myers M.R."/>
            <person name="King G.M."/>
        </authorList>
    </citation>
    <scope>NUCLEOTIDE SEQUENCE [LARGE SCALE GENOMIC DNA]</scope>
    <source>
        <strain evidence="1 2">WSA2</strain>
    </source>
</reference>
<accession>A0A6B0SVK7</accession>
<proteinExistence type="predicted"/>
<evidence type="ECO:0000313" key="2">
    <source>
        <dbReference type="Proteomes" id="UP000437065"/>
    </source>
</evidence>
<dbReference type="Proteomes" id="UP000437065">
    <property type="component" value="Unassembled WGS sequence"/>
</dbReference>
<comment type="caution">
    <text evidence="1">The sequence shown here is derived from an EMBL/GenBank/DDBJ whole genome shotgun (WGS) entry which is preliminary data.</text>
</comment>
<dbReference type="Gene3D" id="1.10.4200.10">
    <property type="entry name" value="Triphosphoribosyl-dephospho-CoA protein"/>
    <property type="match status" value="1"/>
</dbReference>
<dbReference type="PANTHER" id="PTHR42280:SF1">
    <property type="entry name" value="CITG FAMILY PROTEIN"/>
    <property type="match status" value="1"/>
</dbReference>
<evidence type="ECO:0000313" key="1">
    <source>
        <dbReference type="EMBL" id="MXR42665.1"/>
    </source>
</evidence>
<dbReference type="AlphaFoldDB" id="A0A6B0SVK7"/>
<protein>
    <submittedName>
        <fullName evidence="1">Triphosphoribosyl-dephospho-CoA synthase</fullName>
    </submittedName>
</protein>
<dbReference type="EMBL" id="WUUS01000010">
    <property type="protein sequence ID" value="MXR42665.1"/>
    <property type="molecule type" value="Genomic_DNA"/>
</dbReference>
<name>A0A6B0SVK7_9EURY</name>